<reference evidence="1 2" key="1">
    <citation type="submission" date="2019-07" db="EMBL/GenBank/DDBJ databases">
        <title>New species of Amycolatopsis and Streptomyces.</title>
        <authorList>
            <person name="Duangmal K."/>
            <person name="Teo W.F.A."/>
            <person name="Lipun K."/>
        </authorList>
    </citation>
    <scope>NUCLEOTIDE SEQUENCE [LARGE SCALE GENOMIC DNA]</scope>
    <source>
        <strain evidence="1 2">TISTR 2346</strain>
    </source>
</reference>
<dbReference type="EMBL" id="VJZE01000059">
    <property type="protein sequence ID" value="MPY40555.1"/>
    <property type="molecule type" value="Genomic_DNA"/>
</dbReference>
<dbReference type="InterPro" id="IPR051344">
    <property type="entry name" value="Vgb"/>
</dbReference>
<dbReference type="SUPFAM" id="SSF63829">
    <property type="entry name" value="Calcium-dependent phosphotriesterase"/>
    <property type="match status" value="2"/>
</dbReference>
<proteinExistence type="predicted"/>
<dbReference type="PANTHER" id="PTHR40274">
    <property type="entry name" value="VIRGINIAMYCIN B LYASE"/>
    <property type="match status" value="1"/>
</dbReference>
<name>A0A5N8W323_9ACTN</name>
<dbReference type="AlphaFoldDB" id="A0A5N8W323"/>
<comment type="caution">
    <text evidence="1">The sequence shown here is derived from an EMBL/GenBank/DDBJ whole genome shotgun (WGS) entry which is preliminary data.</text>
</comment>
<protein>
    <submittedName>
        <fullName evidence="1">Hydrolase</fullName>
    </submittedName>
</protein>
<dbReference type="Pfam" id="PF24684">
    <property type="entry name" value="Vgb_lyase"/>
    <property type="match status" value="2"/>
</dbReference>
<dbReference type="GO" id="GO:0030288">
    <property type="term" value="C:outer membrane-bounded periplasmic space"/>
    <property type="evidence" value="ECO:0007669"/>
    <property type="project" value="TreeGrafter"/>
</dbReference>
<accession>A0A5N8W323</accession>
<keyword evidence="1" id="KW-0378">Hydrolase</keyword>
<dbReference type="PANTHER" id="PTHR40274:SF3">
    <property type="entry name" value="VIRGINIAMYCIN B LYASE"/>
    <property type="match status" value="1"/>
</dbReference>
<dbReference type="OrthoDB" id="9812926at2"/>
<dbReference type="Proteomes" id="UP000326979">
    <property type="component" value="Unassembled WGS sequence"/>
</dbReference>
<evidence type="ECO:0000313" key="1">
    <source>
        <dbReference type="EMBL" id="MPY40555.1"/>
    </source>
</evidence>
<sequence length="297" mass="31129">MTLKTIRLPANAYPSDLALSDDGDLWVTESSVSAVARVAADGTVTQFRIPGSSNNPSGILAGPDGRMWFVGFQVIGRVDDAGDMTGWEGRAPGLPVAFTIGPDNAVWYTNDVGPRPTISRVSDGTAPATVTTLPVDSHLFPARGITLGPDRTSVWFSQVADSGGQDAIGRVDADGVHTSWPLAKGTVPQTLVAGPDGAVWFTRSSGIGRITADGKVTSHLVTKGQHPNDLVPGTDGALWFTTDTRIGRITTDGKARTWPVPGAKALNGILPARGGGFWLLDAERSVIREIKEPAGPE</sequence>
<dbReference type="GO" id="GO:0016787">
    <property type="term" value="F:hydrolase activity"/>
    <property type="evidence" value="ECO:0007669"/>
    <property type="project" value="UniProtKB-KW"/>
</dbReference>
<organism evidence="1 2">
    <name type="scientific">Streptomyces phyllanthi</name>
    <dbReference type="NCBI Taxonomy" id="1803180"/>
    <lineage>
        <taxon>Bacteria</taxon>
        <taxon>Bacillati</taxon>
        <taxon>Actinomycetota</taxon>
        <taxon>Actinomycetes</taxon>
        <taxon>Kitasatosporales</taxon>
        <taxon>Streptomycetaceae</taxon>
        <taxon>Streptomyces</taxon>
    </lineage>
</organism>
<gene>
    <name evidence="1" type="ORF">FNH04_11755</name>
</gene>
<keyword evidence="2" id="KW-1185">Reference proteome</keyword>
<dbReference type="InterPro" id="IPR015943">
    <property type="entry name" value="WD40/YVTN_repeat-like_dom_sf"/>
</dbReference>
<dbReference type="RefSeq" id="WP_152783186.1">
    <property type="nucleotide sequence ID" value="NZ_BAABEQ010000007.1"/>
</dbReference>
<evidence type="ECO:0000313" key="2">
    <source>
        <dbReference type="Proteomes" id="UP000326979"/>
    </source>
</evidence>
<dbReference type="Gene3D" id="2.130.10.10">
    <property type="entry name" value="YVTN repeat-like/Quinoprotein amine dehydrogenase"/>
    <property type="match status" value="2"/>
</dbReference>